<dbReference type="InterPro" id="IPR012337">
    <property type="entry name" value="RNaseH-like_sf"/>
</dbReference>
<feature type="region of interest" description="Disordered" evidence="3">
    <location>
        <begin position="205"/>
        <end position="233"/>
    </location>
</feature>
<gene>
    <name evidence="6" type="ORF">TSUD_138340</name>
</gene>
<dbReference type="PANTHER" id="PTHR42648:SF18">
    <property type="entry name" value="RETROTRANSPOSON, UNCLASSIFIED-LIKE PROTEIN"/>
    <property type="match status" value="1"/>
</dbReference>
<organism evidence="6 7">
    <name type="scientific">Trifolium subterraneum</name>
    <name type="common">Subterranean clover</name>
    <dbReference type="NCBI Taxonomy" id="3900"/>
    <lineage>
        <taxon>Eukaryota</taxon>
        <taxon>Viridiplantae</taxon>
        <taxon>Streptophyta</taxon>
        <taxon>Embryophyta</taxon>
        <taxon>Tracheophyta</taxon>
        <taxon>Spermatophyta</taxon>
        <taxon>Magnoliopsida</taxon>
        <taxon>eudicotyledons</taxon>
        <taxon>Gunneridae</taxon>
        <taxon>Pentapetalae</taxon>
        <taxon>rosids</taxon>
        <taxon>fabids</taxon>
        <taxon>Fabales</taxon>
        <taxon>Fabaceae</taxon>
        <taxon>Papilionoideae</taxon>
        <taxon>50 kb inversion clade</taxon>
        <taxon>NPAAA clade</taxon>
        <taxon>Hologalegina</taxon>
        <taxon>IRL clade</taxon>
        <taxon>Trifolieae</taxon>
        <taxon>Trifolium</taxon>
    </lineage>
</organism>
<accession>A0A2Z6MH87</accession>
<dbReference type="InterPro" id="IPR013103">
    <property type="entry name" value="RVT_2"/>
</dbReference>
<evidence type="ECO:0000256" key="2">
    <source>
        <dbReference type="ARBA" id="ARBA00022801"/>
    </source>
</evidence>
<sequence length="1052" mass="119308">MAENSDFIKPTIPKFDGFYEHWAMLMENLLRSKEYWNLIETGVTVAPANPTAEQQRVAAASKLTDLKVKNYLFQSIDRSILETILDRETSKDICDAMRRKYQGSSKVKHAQLQALRKEFEVLAMGESESIDEYFATTLTIANKMIADGERMEQVAVVEKILRSLTAKFNYVVCSIEEANDATALSIDGLQSSLIVQEQRMKSQQVSHGEQALKANNGGRGVGKGRGRGSIRGRGRENANYAEFLNEEETWFLDSGCSNHMGNVKLSIEGKVHIITEVFYIPGLKSNLLTIGQIQQGNVTIVFKDDACKIYHNDKGLLFSTRMSANKMYVVNATKDMVKGLPPLDELNAHCVDCLTSKQHRDAIPKQAVWRANVKLELVHSDICGPLNPKSNGGNRLMVEKESSCVIQILRTDRGGEFLSTTLNDFGNLGIKRQLTAAYTPQQNGVPERKNMTLLNMVRSMIAGRKVPKVFWPEAVKVFGCLPFVHVPDSQRTKLKDKSIQCVHLGVSDESKAYKLYDPVEKKIIVSRDVVFEENEGWNWDKNTVEDNNSQDIEDDIEERRTEPVENFEEIPQVSNETGVHNGTNETTHIDDRDENMYVLDTSSDEGSTSQLPPRIIRTPAKLRDYVTGSQLEEEEAFEDQHNLAIYTPSDDPKNFVEANKLEIWRKAMDQEMESIENNETWQLTTLPEGSNAIGVKWFYKTKYNEKGEVEKHKARLVAKGYSQRHGVDYNEVFAPVARWDTIRVILALAAKENWKVFQLHVKSAFLHGELTEDIYVEQALGYPKGNENNVYKLKKKTLYGLKQAPRAWYSKIETYFTLEQFEKCSHEHTLFVKYGSNSKILIVSLYVDDLICTGNDVHMIYGFKESMKKLLAMTDLGSMKYFLGVEVIQSNSGIFIHQHKYATEILKRFGMENCNKVCSPIVPGCKLVKDENGNATDARKFKQMVGCLMYLLATGPDLACSICLVARFMDRPTEMHIAAIKRIMRYLKGTLTDGIMYKHTTDTKLELVGWSDLDYAGDLDDKKSTSDYVPLVEKTLFTSAQKHFLHLTVKQM</sequence>
<feature type="domain" description="Reverse transcriptase Ty1/copia-type" evidence="4">
    <location>
        <begin position="678"/>
        <end position="922"/>
    </location>
</feature>
<evidence type="ECO:0000259" key="4">
    <source>
        <dbReference type="Pfam" id="PF07727"/>
    </source>
</evidence>
<reference evidence="7" key="1">
    <citation type="journal article" date="2017" name="Front. Plant Sci.">
        <title>Climate Clever Clovers: New Paradigm to Reduce the Environmental Footprint of Ruminants by Breeding Low Methanogenic Forages Utilizing Haplotype Variation.</title>
        <authorList>
            <person name="Kaur P."/>
            <person name="Appels R."/>
            <person name="Bayer P.E."/>
            <person name="Keeble-Gagnere G."/>
            <person name="Wang J."/>
            <person name="Hirakawa H."/>
            <person name="Shirasawa K."/>
            <person name="Vercoe P."/>
            <person name="Stefanova K."/>
            <person name="Durmic Z."/>
            <person name="Nichols P."/>
            <person name="Revell C."/>
            <person name="Isobe S.N."/>
            <person name="Edwards D."/>
            <person name="Erskine W."/>
        </authorList>
    </citation>
    <scope>NUCLEOTIDE SEQUENCE [LARGE SCALE GENOMIC DNA]</scope>
    <source>
        <strain evidence="7">cv. Daliak</strain>
    </source>
</reference>
<dbReference type="InterPro" id="IPR057670">
    <property type="entry name" value="SH3_retrovirus"/>
</dbReference>
<dbReference type="SUPFAM" id="SSF53098">
    <property type="entry name" value="Ribonuclease H-like"/>
    <property type="match status" value="1"/>
</dbReference>
<feature type="compositionally biased region" description="Basic residues" evidence="3">
    <location>
        <begin position="222"/>
        <end position="232"/>
    </location>
</feature>
<protein>
    <submittedName>
        <fullName evidence="6">Uncharacterized protein</fullName>
    </submittedName>
</protein>
<dbReference type="GO" id="GO:0046872">
    <property type="term" value="F:metal ion binding"/>
    <property type="evidence" value="ECO:0007669"/>
    <property type="project" value="UniProtKB-KW"/>
</dbReference>
<dbReference type="Gene3D" id="3.30.420.10">
    <property type="entry name" value="Ribonuclease H-like superfamily/Ribonuclease H"/>
    <property type="match status" value="1"/>
</dbReference>
<keyword evidence="2" id="KW-0378">Hydrolase</keyword>
<dbReference type="InterPro" id="IPR043502">
    <property type="entry name" value="DNA/RNA_pol_sf"/>
</dbReference>
<proteinExistence type="predicted"/>
<dbReference type="EMBL" id="DF973252">
    <property type="protein sequence ID" value="GAU22710.1"/>
    <property type="molecule type" value="Genomic_DNA"/>
</dbReference>
<dbReference type="AlphaFoldDB" id="A0A2Z6MH87"/>
<dbReference type="GO" id="GO:0016787">
    <property type="term" value="F:hydrolase activity"/>
    <property type="evidence" value="ECO:0007669"/>
    <property type="project" value="UniProtKB-KW"/>
</dbReference>
<dbReference type="InterPro" id="IPR039537">
    <property type="entry name" value="Retrotran_Ty1/copia-like"/>
</dbReference>
<dbReference type="InterPro" id="IPR036397">
    <property type="entry name" value="RNaseH_sf"/>
</dbReference>
<evidence type="ECO:0000313" key="7">
    <source>
        <dbReference type="Proteomes" id="UP000242715"/>
    </source>
</evidence>
<evidence type="ECO:0000259" key="5">
    <source>
        <dbReference type="Pfam" id="PF25597"/>
    </source>
</evidence>
<dbReference type="GO" id="GO:0003676">
    <property type="term" value="F:nucleic acid binding"/>
    <property type="evidence" value="ECO:0007669"/>
    <property type="project" value="InterPro"/>
</dbReference>
<dbReference type="Pfam" id="PF25597">
    <property type="entry name" value="SH3_retrovirus"/>
    <property type="match status" value="1"/>
</dbReference>
<keyword evidence="7" id="KW-1185">Reference proteome</keyword>
<keyword evidence="1" id="KW-0479">Metal-binding</keyword>
<evidence type="ECO:0000313" key="6">
    <source>
        <dbReference type="EMBL" id="GAU22710.1"/>
    </source>
</evidence>
<feature type="domain" description="Retroviral polymerase SH3-like" evidence="5">
    <location>
        <begin position="480"/>
        <end position="543"/>
    </location>
</feature>
<evidence type="ECO:0000256" key="3">
    <source>
        <dbReference type="SAM" id="MobiDB-lite"/>
    </source>
</evidence>
<name>A0A2Z6MH87_TRISU</name>
<dbReference type="SUPFAM" id="SSF56672">
    <property type="entry name" value="DNA/RNA polymerases"/>
    <property type="match status" value="1"/>
</dbReference>
<evidence type="ECO:0000256" key="1">
    <source>
        <dbReference type="ARBA" id="ARBA00022723"/>
    </source>
</evidence>
<dbReference type="Pfam" id="PF14223">
    <property type="entry name" value="Retrotran_gag_2"/>
    <property type="match status" value="1"/>
</dbReference>
<dbReference type="OrthoDB" id="783026at2759"/>
<dbReference type="PANTHER" id="PTHR42648">
    <property type="entry name" value="TRANSPOSASE, PUTATIVE-RELATED"/>
    <property type="match status" value="1"/>
</dbReference>
<dbReference type="Proteomes" id="UP000242715">
    <property type="component" value="Unassembled WGS sequence"/>
</dbReference>
<dbReference type="Pfam" id="PF07727">
    <property type="entry name" value="RVT_2"/>
    <property type="match status" value="1"/>
</dbReference>